<dbReference type="PROSITE" id="PS51257">
    <property type="entry name" value="PROKAR_LIPOPROTEIN"/>
    <property type="match status" value="1"/>
</dbReference>
<dbReference type="RefSeq" id="WP_074756018.1">
    <property type="nucleotide sequence ID" value="NZ_FOGJ01000011.1"/>
</dbReference>
<feature type="signal peptide" evidence="2">
    <location>
        <begin position="1"/>
        <end position="20"/>
    </location>
</feature>
<proteinExistence type="predicted"/>
<evidence type="ECO:0008006" key="5">
    <source>
        <dbReference type="Google" id="ProtNLM"/>
    </source>
</evidence>
<name>A0A1H9S481_BUTFI</name>
<dbReference type="eggNOG" id="COG3979">
    <property type="taxonomic scope" value="Bacteria"/>
</dbReference>
<sequence>MKRKICSLLLSSVMTLSLLAGCSGQSVSIELQNDNEEKADDEVETYNDTDSESETESNSGDSSSQADDTEAFEESSFGTEGYPYDIDPSDPNPEDRMAHNIYLNPDLSNTSKAFSAFCIDFKTSDDANSTYWSLCNWNMHNGSGAYAGLQNASNKKVAVLSFWKNEHATDSDKELATLVYPDDTADTFDNEGSGVKWIRDYSWEKDHWYRMVIRAFDPEWSDGTVVEEWIQDKESGEWTLYAAYDTHIKDSYLEGNMSFFMENFNSNDCNELRSMKLNNIYVMEYGTDTWTAIDTATLSIDTEWDNKKGGYNFGATDEYFWGYTCGSGDDFVKTQASLPKKGTYTIKMSDSAPDFDFVHDYGFETTVNSEPLYRIHVNWTYFDNYEEDTWREMGVEPYENDVYVDVSDGSSTIDITSLRCETFENTDTYYALVNGTEEKIYSHTVSEEGYGIHIFRDDLTYNISWQTSTNTIDTDCYAEIWDTNDNYEVRTRDDYLARSYTCAWYFAICSVKNGVLGEFDYY</sequence>
<feature type="region of interest" description="Disordered" evidence="1">
    <location>
        <begin position="31"/>
        <end position="97"/>
    </location>
</feature>
<evidence type="ECO:0000313" key="4">
    <source>
        <dbReference type="Proteomes" id="UP000182584"/>
    </source>
</evidence>
<feature type="chain" id="PRO_5039582104" description="DUF3472 domain-containing protein" evidence="2">
    <location>
        <begin position="21"/>
        <end position="522"/>
    </location>
</feature>
<evidence type="ECO:0000256" key="2">
    <source>
        <dbReference type="SAM" id="SignalP"/>
    </source>
</evidence>
<evidence type="ECO:0000256" key="1">
    <source>
        <dbReference type="SAM" id="MobiDB-lite"/>
    </source>
</evidence>
<feature type="compositionally biased region" description="Acidic residues" evidence="1">
    <location>
        <begin position="33"/>
        <end position="55"/>
    </location>
</feature>
<dbReference type="AlphaFoldDB" id="A0A1H9S481"/>
<reference evidence="3 4" key="1">
    <citation type="submission" date="2016-10" db="EMBL/GenBank/DDBJ databases">
        <authorList>
            <person name="de Groot N.N."/>
        </authorList>
    </citation>
    <scope>NUCLEOTIDE SEQUENCE [LARGE SCALE GENOMIC DNA]</scope>
    <source>
        <strain evidence="3 4">AR40</strain>
    </source>
</reference>
<organism evidence="3 4">
    <name type="scientific">Butyrivibrio fibrisolvens</name>
    <dbReference type="NCBI Taxonomy" id="831"/>
    <lineage>
        <taxon>Bacteria</taxon>
        <taxon>Bacillati</taxon>
        <taxon>Bacillota</taxon>
        <taxon>Clostridia</taxon>
        <taxon>Lachnospirales</taxon>
        <taxon>Lachnospiraceae</taxon>
        <taxon>Butyrivibrio</taxon>
    </lineage>
</organism>
<keyword evidence="2" id="KW-0732">Signal</keyword>
<evidence type="ECO:0000313" key="3">
    <source>
        <dbReference type="EMBL" id="SER79807.1"/>
    </source>
</evidence>
<protein>
    <recommendedName>
        <fullName evidence="5">DUF3472 domain-containing protein</fullName>
    </recommendedName>
</protein>
<dbReference type="EMBL" id="FOGJ01000011">
    <property type="protein sequence ID" value="SER79807.1"/>
    <property type="molecule type" value="Genomic_DNA"/>
</dbReference>
<gene>
    <name evidence="3" type="ORF">SAMN04487884_11171</name>
</gene>
<accession>A0A1H9S481</accession>
<dbReference type="Proteomes" id="UP000182584">
    <property type="component" value="Unassembled WGS sequence"/>
</dbReference>
<dbReference type="InterPro" id="IPR021862">
    <property type="entry name" value="DUF3472"/>
</dbReference>
<dbReference type="Pfam" id="PF11958">
    <property type="entry name" value="DUF3472"/>
    <property type="match status" value="1"/>
</dbReference>